<name>A0A397SIE3_9GLOM</name>
<gene>
    <name evidence="2" type="ORF">C1645_835641</name>
</gene>
<keyword evidence="1" id="KW-0472">Membrane</keyword>
<proteinExistence type="predicted"/>
<sequence length="310" mass="36748">MGIEENNMKYYTICQFRRIKFSHLLITAFIIFLFAIPYYINDFNFNDNEFKSISTPLFNDNPIQNMTCPHYKLALFIFSEMEQIDKRMLMREELFGIKDNLIPCMKQDTTEIFYKFFVRKSEEIAIDYLYLYKSEQMDYYDLVEIDVQHNDDWHQSLLEYAQSLQENCTTFDHLVLIDIFTMINIEKIHIKISSSINSENLLWGSFNSNRTENMLAIIGSSAIRPILNNLQFKLNNTSILSSLYHYNQRYPNNNFRNDLIFINDPSNIIEWPNSIESIICINCIVAIGHIYQDLEMKNIKNKLNISTTLP</sequence>
<reference evidence="2 3" key="1">
    <citation type="submission" date="2018-06" db="EMBL/GenBank/DDBJ databases">
        <title>Comparative genomics reveals the genomic features of Rhizophagus irregularis, R. cerebriforme, R. diaphanum and Gigaspora rosea, and their symbiotic lifestyle signature.</title>
        <authorList>
            <person name="Morin E."/>
            <person name="San Clemente H."/>
            <person name="Chen E.C.H."/>
            <person name="De La Providencia I."/>
            <person name="Hainaut M."/>
            <person name="Kuo A."/>
            <person name="Kohler A."/>
            <person name="Murat C."/>
            <person name="Tang N."/>
            <person name="Roy S."/>
            <person name="Loubradou J."/>
            <person name="Henrissat B."/>
            <person name="Grigoriev I.V."/>
            <person name="Corradi N."/>
            <person name="Roux C."/>
            <person name="Martin F.M."/>
        </authorList>
    </citation>
    <scope>NUCLEOTIDE SEQUENCE [LARGE SCALE GENOMIC DNA]</scope>
    <source>
        <strain evidence="2 3">DAOM 227022</strain>
    </source>
</reference>
<dbReference type="STRING" id="658196.A0A397SIE3"/>
<protein>
    <submittedName>
        <fullName evidence="2">Uncharacterized protein</fullName>
    </submittedName>
</protein>
<organism evidence="2 3">
    <name type="scientific">Glomus cerebriforme</name>
    <dbReference type="NCBI Taxonomy" id="658196"/>
    <lineage>
        <taxon>Eukaryota</taxon>
        <taxon>Fungi</taxon>
        <taxon>Fungi incertae sedis</taxon>
        <taxon>Mucoromycota</taxon>
        <taxon>Glomeromycotina</taxon>
        <taxon>Glomeromycetes</taxon>
        <taxon>Glomerales</taxon>
        <taxon>Glomeraceae</taxon>
        <taxon>Glomus</taxon>
    </lineage>
</organism>
<evidence type="ECO:0000256" key="1">
    <source>
        <dbReference type="SAM" id="Phobius"/>
    </source>
</evidence>
<keyword evidence="3" id="KW-1185">Reference proteome</keyword>
<accession>A0A397SIE3</accession>
<dbReference type="AlphaFoldDB" id="A0A397SIE3"/>
<keyword evidence="1" id="KW-1133">Transmembrane helix</keyword>
<evidence type="ECO:0000313" key="3">
    <source>
        <dbReference type="Proteomes" id="UP000265703"/>
    </source>
</evidence>
<evidence type="ECO:0000313" key="2">
    <source>
        <dbReference type="EMBL" id="RIA82264.1"/>
    </source>
</evidence>
<feature type="non-terminal residue" evidence="2">
    <location>
        <position position="310"/>
    </location>
</feature>
<dbReference type="EMBL" id="QKYT01000684">
    <property type="protein sequence ID" value="RIA82264.1"/>
    <property type="molecule type" value="Genomic_DNA"/>
</dbReference>
<comment type="caution">
    <text evidence="2">The sequence shown here is derived from an EMBL/GenBank/DDBJ whole genome shotgun (WGS) entry which is preliminary data.</text>
</comment>
<dbReference type="Proteomes" id="UP000265703">
    <property type="component" value="Unassembled WGS sequence"/>
</dbReference>
<keyword evidence="1" id="KW-0812">Transmembrane</keyword>
<feature type="transmembrane region" description="Helical" evidence="1">
    <location>
        <begin position="21"/>
        <end position="40"/>
    </location>
</feature>